<evidence type="ECO:0000313" key="19">
    <source>
        <dbReference type="EMBL" id="TVO37958.1"/>
    </source>
</evidence>
<dbReference type="RefSeq" id="WP_144387720.1">
    <property type="nucleotide sequence ID" value="NZ_CANNCB010000013.1"/>
</dbReference>
<evidence type="ECO:0000256" key="5">
    <source>
        <dbReference type="ARBA" id="ARBA00022801"/>
    </source>
</evidence>
<dbReference type="Pfam" id="PF00580">
    <property type="entry name" value="UvrD-helicase"/>
    <property type="match status" value="1"/>
</dbReference>
<protein>
    <recommendedName>
        <fullName evidence="15">DNA helicase II</fullName>
        <ecNumber evidence="12">5.6.2.4</ecNumber>
    </recommendedName>
    <alternativeName>
        <fullName evidence="13">DNA 3'-5' helicase II</fullName>
    </alternativeName>
</protein>
<evidence type="ECO:0000256" key="3">
    <source>
        <dbReference type="ARBA" id="ARBA00022741"/>
    </source>
</evidence>
<evidence type="ECO:0000256" key="12">
    <source>
        <dbReference type="ARBA" id="ARBA00034808"/>
    </source>
</evidence>
<dbReference type="Gene3D" id="1.10.10.160">
    <property type="match status" value="1"/>
</dbReference>
<comment type="caution">
    <text evidence="19">The sequence shown here is derived from an EMBL/GenBank/DDBJ whole genome shotgun (WGS) entry which is preliminary data.</text>
</comment>
<sequence length="723" mass="82394">MDPSLLLDGLNDRQREAVAAPLENLLVLAGAGSGKTRVLVHRIAWLLSVEQASPFSIMSVTFTNKAAKEMRGRIEELMMGTSSGMWNGTFHGICHRILRAHYMDAKLPEDFQILDSEDQIRLLRRLIKAQNLDEKQFPAKQASWWINGKKDEGLRPSHIDTYHDPVAKTYLQIYQAYQEACDRAGLVDFAEILLRCHELLRDKVHVREHYQARFKHILVDEFQDTNNIQYAWLRMMAGADSHVMIVGDDDQSIYGWRGAQIENIQKFLREFPGAHTIRLEQNYRSTKNILNAANELISNNTERMGKDLWTDGNDGEPISLYSAYNDLDEARFAVNKIKEWHEKGTPLVDCAMLYRNNAQSRVLEEALIQARLPYRIYGGMRFFERQEIKDALSYLRLMNNRNDDAAFERIVNTPTRGLGDKTLETIRMTARDRGTTLWHAGVQLIGEKVLSGRAASAFSRFIELVNALEDDTFDLALHEQFDHVIKSSGLFAMYEMEKGEKSKARIENLEELVTAARQFEKPEEADDMSMLSAFLSHAALEAGEGQADEFTDAVQLMTLHSAKGLEFPLVFMVGVEEGMFPNQMSAEDAARLEEERRLCYVGMTRAMQKLYITYAEMRRVYGQDKYHKPSRFIREIPESCVEEVRMKAQVSRPATSGRFGATAVKDNFNSTGYSLGQRVKHAKFGEGTIINFEGSGAQSRVQVAFNGEGIKWLVTEYARLETL</sequence>
<dbReference type="NCBIfam" id="TIGR01075">
    <property type="entry name" value="uvrD"/>
    <property type="match status" value="1"/>
</dbReference>
<proteinExistence type="inferred from homology"/>
<dbReference type="GO" id="GO:0005524">
    <property type="term" value="F:ATP binding"/>
    <property type="evidence" value="ECO:0007669"/>
    <property type="project" value="UniProtKB-UniRule"/>
</dbReference>
<dbReference type="PANTHER" id="PTHR11070:SF2">
    <property type="entry name" value="ATP-DEPENDENT DNA HELICASE SRS2"/>
    <property type="match status" value="1"/>
</dbReference>
<evidence type="ECO:0000256" key="7">
    <source>
        <dbReference type="ARBA" id="ARBA00022840"/>
    </source>
</evidence>
<dbReference type="GO" id="GO:0003677">
    <property type="term" value="F:DNA binding"/>
    <property type="evidence" value="ECO:0007669"/>
    <property type="project" value="UniProtKB-KW"/>
</dbReference>
<dbReference type="AlphaFoldDB" id="A0A557PBE4"/>
<dbReference type="Pfam" id="PF21196">
    <property type="entry name" value="PcrA_UvrD_tudor"/>
    <property type="match status" value="1"/>
</dbReference>
<keyword evidence="8" id="KW-0238">DNA-binding</keyword>
<evidence type="ECO:0000256" key="9">
    <source>
        <dbReference type="ARBA" id="ARBA00023204"/>
    </source>
</evidence>
<feature type="binding site" evidence="16">
    <location>
        <begin position="29"/>
        <end position="36"/>
    </location>
    <ligand>
        <name>ATP</name>
        <dbReference type="ChEBI" id="CHEBI:30616"/>
    </ligand>
</feature>
<comment type="similarity">
    <text evidence="1">Belongs to the helicase family. UvrD subfamily.</text>
</comment>
<dbReference type="EMBL" id="VMKJ01000007">
    <property type="protein sequence ID" value="TVO37958.1"/>
    <property type="molecule type" value="Genomic_DNA"/>
</dbReference>
<dbReference type="CDD" id="cd17932">
    <property type="entry name" value="DEXQc_UvrD"/>
    <property type="match status" value="1"/>
</dbReference>
<evidence type="ECO:0000256" key="6">
    <source>
        <dbReference type="ARBA" id="ARBA00022806"/>
    </source>
</evidence>
<dbReference type="Gene3D" id="1.10.486.10">
    <property type="entry name" value="PCRA, domain 4"/>
    <property type="match status" value="1"/>
</dbReference>
<keyword evidence="10" id="KW-0413">Isomerase</keyword>
<evidence type="ECO:0000256" key="13">
    <source>
        <dbReference type="ARBA" id="ARBA00034923"/>
    </source>
</evidence>
<dbReference type="GO" id="GO:0000725">
    <property type="term" value="P:recombinational repair"/>
    <property type="evidence" value="ECO:0007669"/>
    <property type="project" value="TreeGrafter"/>
</dbReference>
<dbReference type="GO" id="GO:0016887">
    <property type="term" value="F:ATP hydrolysis activity"/>
    <property type="evidence" value="ECO:0007669"/>
    <property type="project" value="RHEA"/>
</dbReference>
<dbReference type="OrthoDB" id="9806690at2"/>
<dbReference type="Proteomes" id="UP000319828">
    <property type="component" value="Unassembled WGS sequence"/>
</dbReference>
<comment type="catalytic activity">
    <reaction evidence="14">
        <text>ATP + H2O = ADP + phosphate + H(+)</text>
        <dbReference type="Rhea" id="RHEA:13065"/>
        <dbReference type="ChEBI" id="CHEBI:15377"/>
        <dbReference type="ChEBI" id="CHEBI:15378"/>
        <dbReference type="ChEBI" id="CHEBI:30616"/>
        <dbReference type="ChEBI" id="CHEBI:43474"/>
        <dbReference type="ChEBI" id="CHEBI:456216"/>
        <dbReference type="EC" id="5.6.2.4"/>
    </reaction>
</comment>
<dbReference type="PROSITE" id="PS51217">
    <property type="entry name" value="UVRD_HELICASE_CTER"/>
    <property type="match status" value="1"/>
</dbReference>
<evidence type="ECO:0000256" key="15">
    <source>
        <dbReference type="ARBA" id="ARBA00074869"/>
    </source>
</evidence>
<keyword evidence="4" id="KW-0227">DNA damage</keyword>
<keyword evidence="9" id="KW-0234">DNA repair</keyword>
<dbReference type="InterPro" id="IPR013986">
    <property type="entry name" value="DExx_box_DNA_helicase_dom_sf"/>
</dbReference>
<dbReference type="PROSITE" id="PS51198">
    <property type="entry name" value="UVRD_HELICASE_ATP_BIND"/>
    <property type="match status" value="1"/>
</dbReference>
<dbReference type="PANTHER" id="PTHR11070">
    <property type="entry name" value="UVRD / RECB / PCRA DNA HELICASE FAMILY MEMBER"/>
    <property type="match status" value="1"/>
</dbReference>
<dbReference type="FunFam" id="1.10.486.10:FF:000001">
    <property type="entry name" value="DNA helicase"/>
    <property type="match status" value="1"/>
</dbReference>
<keyword evidence="7 16" id="KW-0067">ATP-binding</keyword>
<dbReference type="CDD" id="cd18807">
    <property type="entry name" value="SF1_C_UvrD"/>
    <property type="match status" value="1"/>
</dbReference>
<dbReference type="InterPro" id="IPR000212">
    <property type="entry name" value="DNA_helicase_UvrD/REP"/>
</dbReference>
<evidence type="ECO:0000256" key="14">
    <source>
        <dbReference type="ARBA" id="ARBA00048988"/>
    </source>
</evidence>
<dbReference type="GO" id="GO:0005829">
    <property type="term" value="C:cytosol"/>
    <property type="evidence" value="ECO:0007669"/>
    <property type="project" value="TreeGrafter"/>
</dbReference>
<evidence type="ECO:0000256" key="2">
    <source>
        <dbReference type="ARBA" id="ARBA00022705"/>
    </source>
</evidence>
<dbReference type="SUPFAM" id="SSF52540">
    <property type="entry name" value="P-loop containing nucleoside triphosphate hydrolases"/>
    <property type="match status" value="1"/>
</dbReference>
<dbReference type="EC" id="5.6.2.4" evidence="12"/>
<evidence type="ECO:0000256" key="11">
    <source>
        <dbReference type="ARBA" id="ARBA00034617"/>
    </source>
</evidence>
<reference evidence="19 20" key="1">
    <citation type="submission" date="2019-07" db="EMBL/GenBank/DDBJ databases">
        <title>The draft genome sequence of Vibrio algivorus M1486.</title>
        <authorList>
            <person name="Meng X."/>
        </authorList>
    </citation>
    <scope>NUCLEOTIDE SEQUENCE [LARGE SCALE GENOMIC DNA]</scope>
    <source>
        <strain evidence="19 20">M1486</strain>
    </source>
</reference>
<evidence type="ECO:0000256" key="4">
    <source>
        <dbReference type="ARBA" id="ARBA00022763"/>
    </source>
</evidence>
<dbReference type="FunFam" id="1.10.10.160:FF:000002">
    <property type="entry name" value="DNA helicase"/>
    <property type="match status" value="1"/>
</dbReference>
<dbReference type="Gene3D" id="3.40.50.300">
    <property type="entry name" value="P-loop containing nucleotide triphosphate hydrolases"/>
    <property type="match status" value="2"/>
</dbReference>
<evidence type="ECO:0000256" key="1">
    <source>
        <dbReference type="ARBA" id="ARBA00009922"/>
    </source>
</evidence>
<evidence type="ECO:0000259" key="18">
    <source>
        <dbReference type="PROSITE" id="PS51217"/>
    </source>
</evidence>
<feature type="domain" description="UvrD-like helicase ATP-binding" evidence="17">
    <location>
        <begin position="8"/>
        <end position="286"/>
    </location>
</feature>
<accession>A0A557PBE4</accession>
<dbReference type="GO" id="GO:0006260">
    <property type="term" value="P:DNA replication"/>
    <property type="evidence" value="ECO:0007669"/>
    <property type="project" value="UniProtKB-KW"/>
</dbReference>
<keyword evidence="5 16" id="KW-0378">Hydrolase</keyword>
<keyword evidence="6 16" id="KW-0347">Helicase</keyword>
<evidence type="ECO:0000256" key="8">
    <source>
        <dbReference type="ARBA" id="ARBA00023125"/>
    </source>
</evidence>
<dbReference type="GO" id="GO:0042802">
    <property type="term" value="F:identical protein binding"/>
    <property type="evidence" value="ECO:0007669"/>
    <property type="project" value="UniProtKB-ARBA"/>
</dbReference>
<dbReference type="FunFam" id="3.40.50.300:FF:001201">
    <property type="entry name" value="ATP-dependent DNA helicase UvrD2"/>
    <property type="match status" value="1"/>
</dbReference>
<dbReference type="InterPro" id="IPR014016">
    <property type="entry name" value="UvrD-like_ATP-bd"/>
</dbReference>
<evidence type="ECO:0000256" key="16">
    <source>
        <dbReference type="PROSITE-ProRule" id="PRU00560"/>
    </source>
</evidence>
<evidence type="ECO:0000313" key="20">
    <source>
        <dbReference type="Proteomes" id="UP000319828"/>
    </source>
</evidence>
<evidence type="ECO:0000259" key="17">
    <source>
        <dbReference type="PROSITE" id="PS51198"/>
    </source>
</evidence>
<keyword evidence="3 16" id="KW-0547">Nucleotide-binding</keyword>
<feature type="domain" description="UvrD-like helicase C-terminal" evidence="18">
    <location>
        <begin position="287"/>
        <end position="564"/>
    </location>
</feature>
<dbReference type="InterPro" id="IPR014017">
    <property type="entry name" value="DNA_helicase_UvrD-like_C"/>
</dbReference>
<dbReference type="GO" id="GO:0043138">
    <property type="term" value="F:3'-5' DNA helicase activity"/>
    <property type="evidence" value="ECO:0007669"/>
    <property type="project" value="UniProtKB-EC"/>
</dbReference>
<organism evidence="19 20">
    <name type="scientific">Vibrio algivorus</name>
    <dbReference type="NCBI Taxonomy" id="1667024"/>
    <lineage>
        <taxon>Bacteria</taxon>
        <taxon>Pseudomonadati</taxon>
        <taxon>Pseudomonadota</taxon>
        <taxon>Gammaproteobacteria</taxon>
        <taxon>Vibrionales</taxon>
        <taxon>Vibrionaceae</taxon>
        <taxon>Vibrio</taxon>
    </lineage>
</organism>
<evidence type="ECO:0000256" key="10">
    <source>
        <dbReference type="ARBA" id="ARBA00023235"/>
    </source>
</evidence>
<dbReference type="InterPro" id="IPR027417">
    <property type="entry name" value="P-loop_NTPase"/>
</dbReference>
<dbReference type="Pfam" id="PF13361">
    <property type="entry name" value="UvrD_C"/>
    <property type="match status" value="1"/>
</dbReference>
<comment type="catalytic activity">
    <reaction evidence="11">
        <text>Couples ATP hydrolysis with the unwinding of duplex DNA by translocating in the 3'-5' direction.</text>
        <dbReference type="EC" id="5.6.2.4"/>
    </reaction>
</comment>
<dbReference type="NCBIfam" id="NF008743">
    <property type="entry name" value="PRK11773.1"/>
    <property type="match status" value="1"/>
</dbReference>
<name>A0A557PBE4_9VIBR</name>
<dbReference type="InterPro" id="IPR005753">
    <property type="entry name" value="DNA_helicase_ATP-dep_UvrD"/>
</dbReference>
<keyword evidence="2" id="KW-0235">DNA replication</keyword>
<gene>
    <name evidence="19" type="primary">uvrD</name>
    <name evidence="19" type="synonym">mutU</name>
    <name evidence="19" type="synonym">recL</name>
    <name evidence="19" type="ORF">FOF44_05620</name>
</gene>
<dbReference type="GO" id="GO:0033202">
    <property type="term" value="C:DNA helicase complex"/>
    <property type="evidence" value="ECO:0007669"/>
    <property type="project" value="TreeGrafter"/>
</dbReference>